<dbReference type="CDD" id="cd18137">
    <property type="entry name" value="HLD_clamp_pol_III_gamma_tau"/>
    <property type="match status" value="1"/>
</dbReference>
<evidence type="ECO:0000256" key="1">
    <source>
        <dbReference type="ARBA" id="ARBA00006360"/>
    </source>
</evidence>
<comment type="caution">
    <text evidence="14">The sequence shown here is derived from an EMBL/GenBank/DDBJ whole genome shotgun (WGS) entry which is preliminary data.</text>
</comment>
<dbReference type="NCBIfam" id="NF004046">
    <property type="entry name" value="PRK05563.1"/>
    <property type="match status" value="1"/>
</dbReference>
<dbReference type="SUPFAM" id="SSF52540">
    <property type="entry name" value="P-loop containing nucleoside triphosphate hydrolases"/>
    <property type="match status" value="1"/>
</dbReference>
<dbReference type="InterPro" id="IPR008921">
    <property type="entry name" value="DNA_pol3_clamp-load_cplx_C"/>
</dbReference>
<evidence type="ECO:0000256" key="12">
    <source>
        <dbReference type="SAM" id="MobiDB-lite"/>
    </source>
</evidence>
<keyword evidence="7" id="KW-0547">Nucleotide-binding</keyword>
<evidence type="ECO:0000256" key="10">
    <source>
        <dbReference type="ARBA" id="ARBA00022932"/>
    </source>
</evidence>
<feature type="region of interest" description="Disordered" evidence="12">
    <location>
        <begin position="505"/>
        <end position="524"/>
    </location>
</feature>
<dbReference type="PANTHER" id="PTHR11669">
    <property type="entry name" value="REPLICATION FACTOR C / DNA POLYMERASE III GAMMA-TAU SUBUNIT"/>
    <property type="match status" value="1"/>
</dbReference>
<dbReference type="Gene3D" id="1.20.272.10">
    <property type="match status" value="1"/>
</dbReference>
<dbReference type="AlphaFoldDB" id="A0A4R1QN21"/>
<proteinExistence type="inferred from homology"/>
<keyword evidence="6" id="KW-0479">Metal-binding</keyword>
<dbReference type="Pfam" id="PF22608">
    <property type="entry name" value="DNAX_ATPase_lid"/>
    <property type="match status" value="1"/>
</dbReference>
<dbReference type="InterPro" id="IPR045085">
    <property type="entry name" value="HLD_clamp_pol_III_gamma_tau"/>
</dbReference>
<dbReference type="InterPro" id="IPR012763">
    <property type="entry name" value="DNA_pol_III_sug/sutau_N"/>
</dbReference>
<dbReference type="Proteomes" id="UP000295008">
    <property type="component" value="Unassembled WGS sequence"/>
</dbReference>
<evidence type="ECO:0000256" key="5">
    <source>
        <dbReference type="ARBA" id="ARBA00022705"/>
    </source>
</evidence>
<keyword evidence="5" id="KW-0235">DNA replication</keyword>
<keyword evidence="15" id="KW-1185">Reference proteome</keyword>
<evidence type="ECO:0000256" key="7">
    <source>
        <dbReference type="ARBA" id="ARBA00022741"/>
    </source>
</evidence>
<keyword evidence="10" id="KW-0239">DNA-directed DNA polymerase</keyword>
<dbReference type="OrthoDB" id="9810148at2"/>
<dbReference type="Pfam" id="PF20964">
    <property type="entry name" value="DnaX_C"/>
    <property type="match status" value="1"/>
</dbReference>
<dbReference type="GO" id="GO:0009360">
    <property type="term" value="C:DNA polymerase III complex"/>
    <property type="evidence" value="ECO:0007669"/>
    <property type="project" value="InterPro"/>
</dbReference>
<evidence type="ECO:0000313" key="15">
    <source>
        <dbReference type="Proteomes" id="UP000295008"/>
    </source>
</evidence>
<protein>
    <recommendedName>
        <fullName evidence="2">DNA-directed DNA polymerase</fullName>
        <ecNumber evidence="2">2.7.7.7</ecNumber>
    </recommendedName>
</protein>
<dbReference type="InterPro" id="IPR048448">
    <property type="entry name" value="DnaX-like_C"/>
</dbReference>
<dbReference type="EMBL" id="SLUN01000057">
    <property type="protein sequence ID" value="TCL55139.1"/>
    <property type="molecule type" value="Genomic_DNA"/>
</dbReference>
<keyword evidence="8" id="KW-0862">Zinc</keyword>
<reference evidence="14 15" key="1">
    <citation type="submission" date="2019-03" db="EMBL/GenBank/DDBJ databases">
        <title>Genomic Encyclopedia of Type Strains, Phase IV (KMG-IV): sequencing the most valuable type-strain genomes for metagenomic binning, comparative biology and taxonomic classification.</title>
        <authorList>
            <person name="Goeker M."/>
        </authorList>
    </citation>
    <scope>NUCLEOTIDE SEQUENCE [LARGE SCALE GENOMIC DNA]</scope>
    <source>
        <strain evidence="14 15">LX-B</strain>
    </source>
</reference>
<dbReference type="Pfam" id="PF13177">
    <property type="entry name" value="DNA_pol3_delta2"/>
    <property type="match status" value="1"/>
</dbReference>
<dbReference type="RefSeq" id="WP_132017741.1">
    <property type="nucleotide sequence ID" value="NZ_SLUN01000057.1"/>
</dbReference>
<dbReference type="Pfam" id="PF12169">
    <property type="entry name" value="DNA_pol3_gamma3"/>
    <property type="match status" value="1"/>
</dbReference>
<dbReference type="FunFam" id="3.40.50.300:FF:000014">
    <property type="entry name" value="DNA polymerase III subunit gamma/tau"/>
    <property type="match status" value="1"/>
</dbReference>
<evidence type="ECO:0000256" key="4">
    <source>
        <dbReference type="ARBA" id="ARBA00022695"/>
    </source>
</evidence>
<evidence type="ECO:0000256" key="9">
    <source>
        <dbReference type="ARBA" id="ARBA00022840"/>
    </source>
</evidence>
<keyword evidence="9" id="KW-0067">ATP-binding</keyword>
<evidence type="ECO:0000256" key="3">
    <source>
        <dbReference type="ARBA" id="ARBA00022679"/>
    </source>
</evidence>
<evidence type="ECO:0000256" key="8">
    <source>
        <dbReference type="ARBA" id="ARBA00022833"/>
    </source>
</evidence>
<evidence type="ECO:0000313" key="14">
    <source>
        <dbReference type="EMBL" id="TCL55139.1"/>
    </source>
</evidence>
<evidence type="ECO:0000256" key="6">
    <source>
        <dbReference type="ARBA" id="ARBA00022723"/>
    </source>
</evidence>
<dbReference type="InterPro" id="IPR022754">
    <property type="entry name" value="DNA_pol_III_gamma-3"/>
</dbReference>
<feature type="compositionally biased region" description="Low complexity" evidence="12">
    <location>
        <begin position="508"/>
        <end position="524"/>
    </location>
</feature>
<evidence type="ECO:0000256" key="2">
    <source>
        <dbReference type="ARBA" id="ARBA00012417"/>
    </source>
</evidence>
<dbReference type="GO" id="GO:0005524">
    <property type="term" value="F:ATP binding"/>
    <property type="evidence" value="ECO:0007669"/>
    <property type="project" value="UniProtKB-KW"/>
</dbReference>
<comment type="catalytic activity">
    <reaction evidence="11">
        <text>DNA(n) + a 2'-deoxyribonucleoside 5'-triphosphate = DNA(n+1) + diphosphate</text>
        <dbReference type="Rhea" id="RHEA:22508"/>
        <dbReference type="Rhea" id="RHEA-COMP:17339"/>
        <dbReference type="Rhea" id="RHEA-COMP:17340"/>
        <dbReference type="ChEBI" id="CHEBI:33019"/>
        <dbReference type="ChEBI" id="CHEBI:61560"/>
        <dbReference type="ChEBI" id="CHEBI:173112"/>
        <dbReference type="EC" id="2.7.7.7"/>
    </reaction>
</comment>
<dbReference type="InterPro" id="IPR050238">
    <property type="entry name" value="DNA_Rep/Repair_Clamp_Loader"/>
</dbReference>
<dbReference type="GO" id="GO:0003677">
    <property type="term" value="F:DNA binding"/>
    <property type="evidence" value="ECO:0007669"/>
    <property type="project" value="InterPro"/>
</dbReference>
<name>A0A4R1QN21_HYDET</name>
<dbReference type="GO" id="GO:0003887">
    <property type="term" value="F:DNA-directed DNA polymerase activity"/>
    <property type="evidence" value="ECO:0007669"/>
    <property type="project" value="UniProtKB-KW"/>
</dbReference>
<dbReference type="NCBIfam" id="TIGR02397">
    <property type="entry name" value="dnaX_nterm"/>
    <property type="match status" value="1"/>
</dbReference>
<feature type="compositionally biased region" description="Pro residues" evidence="12">
    <location>
        <begin position="402"/>
        <end position="415"/>
    </location>
</feature>
<dbReference type="EC" id="2.7.7.7" evidence="2"/>
<dbReference type="GO" id="GO:0046872">
    <property type="term" value="F:metal ion binding"/>
    <property type="evidence" value="ECO:0007669"/>
    <property type="project" value="UniProtKB-KW"/>
</dbReference>
<accession>A0A4R1QN21</accession>
<gene>
    <name evidence="14" type="ORF">EDC14_10576</name>
</gene>
<evidence type="ECO:0000259" key="13">
    <source>
        <dbReference type="SMART" id="SM00382"/>
    </source>
</evidence>
<sequence length="550" mass="59433">MEYQTLYRRWRPGTFEDVVGQQHVVTTLYHAIEKGRVAHAYLFTGPRGTGKTSIAKIFAKALNCLEPQGAEACDHCANCSRISEGTFLDVIEIDAASNRGIDEIRDLREKVRFAPAEGKYKIYIIDEVHMLTTEAFNALLKTLEEPPQFVVFILATTEIHKIPVTILSRCQRFDFKRFTVAEIKGRLSRILTAEGVTEWSDRGLELIAEHAEGGMRDALGLLEQVLAHGQGRLAEETVRAILGLTSEEAVAALAAAISSHNTGGALAVLSRVNQEGKDIYQFGRSLVGHFRDLLLAEVSGAGDGSGSAADLLRAIEVLADATYEVKRSQQSSLPLELALIKLTAPGLDYAGLEQRLARLERLLDGQAVPLAAAPQPPALAPAISGPKEASVSSQPELHRPQSPVPAPESTPPQTAPPATAGSGAKFDWNEFLEAVKKKKRTLAALIQEGKPLQWDEEQLIVGLPPNLKFHLENLSLAQNRELLESILHEVTGKQVRISCVPATEGTPEAKAGRSAPAAPAAPSVPEPLAKAMAIFGGEVKPITSPKEEKE</sequence>
<dbReference type="SUPFAM" id="SSF48019">
    <property type="entry name" value="post-AAA+ oligomerization domain-like"/>
    <property type="match status" value="1"/>
</dbReference>
<evidence type="ECO:0000256" key="11">
    <source>
        <dbReference type="ARBA" id="ARBA00049244"/>
    </source>
</evidence>
<dbReference type="GO" id="GO:0006261">
    <property type="term" value="P:DNA-templated DNA replication"/>
    <property type="evidence" value="ECO:0007669"/>
    <property type="project" value="TreeGrafter"/>
</dbReference>
<organism evidence="14 15">
    <name type="scientific">Hydrogenispora ethanolica</name>
    <dbReference type="NCBI Taxonomy" id="1082276"/>
    <lineage>
        <taxon>Bacteria</taxon>
        <taxon>Bacillati</taxon>
        <taxon>Bacillota</taxon>
        <taxon>Hydrogenispora</taxon>
    </lineage>
</organism>
<dbReference type="CDD" id="cd00009">
    <property type="entry name" value="AAA"/>
    <property type="match status" value="1"/>
</dbReference>
<keyword evidence="3" id="KW-0808">Transferase</keyword>
<dbReference type="SMART" id="SM00382">
    <property type="entry name" value="AAA"/>
    <property type="match status" value="1"/>
</dbReference>
<comment type="similarity">
    <text evidence="1">Belongs to the DnaX/STICHEL family.</text>
</comment>
<dbReference type="InterPro" id="IPR001270">
    <property type="entry name" value="ClpA/B"/>
</dbReference>
<feature type="domain" description="AAA+ ATPase" evidence="13">
    <location>
        <begin position="37"/>
        <end position="179"/>
    </location>
</feature>
<dbReference type="PRINTS" id="PR00300">
    <property type="entry name" value="CLPPROTEASEA"/>
</dbReference>
<keyword evidence="4" id="KW-0548">Nucleotidyltransferase</keyword>
<dbReference type="PANTHER" id="PTHR11669:SF0">
    <property type="entry name" value="PROTEIN STICHEL-LIKE 2"/>
    <property type="match status" value="1"/>
</dbReference>
<feature type="region of interest" description="Disordered" evidence="12">
    <location>
        <begin position="378"/>
        <end position="423"/>
    </location>
</feature>
<dbReference type="Gene3D" id="1.10.8.60">
    <property type="match status" value="1"/>
</dbReference>
<dbReference type="InterPro" id="IPR003593">
    <property type="entry name" value="AAA+_ATPase"/>
</dbReference>
<dbReference type="Gene3D" id="3.40.50.300">
    <property type="entry name" value="P-loop containing nucleotide triphosphate hydrolases"/>
    <property type="match status" value="1"/>
</dbReference>
<dbReference type="InterPro" id="IPR027417">
    <property type="entry name" value="P-loop_NTPase"/>
</dbReference>